<keyword evidence="6" id="KW-0732">Signal</keyword>
<protein>
    <recommendedName>
        <fullName evidence="11">CHRNN</fullName>
    </recommendedName>
</protein>
<dbReference type="GO" id="GO:0016020">
    <property type="term" value="C:membrane"/>
    <property type="evidence" value="ECO:0007669"/>
    <property type="project" value="UniProtKB-SubCell"/>
</dbReference>
<accession>A0A6J8E0U5</accession>
<dbReference type="Pfam" id="PF02932">
    <property type="entry name" value="Neur_chan_memb"/>
    <property type="match status" value="1"/>
</dbReference>
<evidence type="ECO:0000256" key="4">
    <source>
        <dbReference type="ARBA" id="ARBA00023136"/>
    </source>
</evidence>
<evidence type="ECO:0000259" key="7">
    <source>
        <dbReference type="Pfam" id="PF02931"/>
    </source>
</evidence>
<dbReference type="EMBL" id="CACVKT020008219">
    <property type="protein sequence ID" value="CAC5413736.1"/>
    <property type="molecule type" value="Genomic_DNA"/>
</dbReference>
<feature type="transmembrane region" description="Helical" evidence="5">
    <location>
        <begin position="232"/>
        <end position="251"/>
    </location>
</feature>
<dbReference type="InterPro" id="IPR006202">
    <property type="entry name" value="Neur_chan_lig-bd"/>
</dbReference>
<dbReference type="PRINTS" id="PR00252">
    <property type="entry name" value="NRIONCHANNEL"/>
</dbReference>
<dbReference type="SUPFAM" id="SSF63712">
    <property type="entry name" value="Nicotinic receptor ligand binding domain-like"/>
    <property type="match status" value="1"/>
</dbReference>
<dbReference type="OrthoDB" id="6160691at2759"/>
<dbReference type="InterPro" id="IPR036734">
    <property type="entry name" value="Neur_chan_lig-bd_sf"/>
</dbReference>
<feature type="transmembrane region" description="Helical" evidence="5">
    <location>
        <begin position="263"/>
        <end position="280"/>
    </location>
</feature>
<feature type="signal peptide" evidence="6">
    <location>
        <begin position="1"/>
        <end position="19"/>
    </location>
</feature>
<reference evidence="9 10" key="1">
    <citation type="submission" date="2020-06" db="EMBL/GenBank/DDBJ databases">
        <authorList>
            <person name="Li R."/>
            <person name="Bekaert M."/>
        </authorList>
    </citation>
    <scope>NUCLEOTIDE SEQUENCE [LARGE SCALE GENOMIC DNA]</scope>
    <source>
        <strain evidence="10">wild</strain>
    </source>
</reference>
<evidence type="ECO:0000256" key="2">
    <source>
        <dbReference type="ARBA" id="ARBA00022692"/>
    </source>
</evidence>
<dbReference type="SUPFAM" id="SSF90112">
    <property type="entry name" value="Neurotransmitter-gated ion-channel transmembrane pore"/>
    <property type="match status" value="2"/>
</dbReference>
<dbReference type="Gene3D" id="2.70.170.10">
    <property type="entry name" value="Neurotransmitter-gated ion-channel ligand-binding domain"/>
    <property type="match status" value="1"/>
</dbReference>
<gene>
    <name evidence="9" type="ORF">MCOR_46602</name>
</gene>
<dbReference type="AlphaFoldDB" id="A0A6J8E0U5"/>
<keyword evidence="2 5" id="KW-0812">Transmembrane</keyword>
<name>A0A6J8E0U5_MYTCO</name>
<evidence type="ECO:0008006" key="11">
    <source>
        <dbReference type="Google" id="ProtNLM"/>
    </source>
</evidence>
<feature type="chain" id="PRO_5026997037" description="CHRNN" evidence="6">
    <location>
        <begin position="20"/>
        <end position="455"/>
    </location>
</feature>
<evidence type="ECO:0000313" key="10">
    <source>
        <dbReference type="Proteomes" id="UP000507470"/>
    </source>
</evidence>
<dbReference type="CDD" id="cd18989">
    <property type="entry name" value="LGIC_ECD_cation"/>
    <property type="match status" value="1"/>
</dbReference>
<dbReference type="Pfam" id="PF02931">
    <property type="entry name" value="Neur_chan_LBD"/>
    <property type="match status" value="1"/>
</dbReference>
<feature type="transmembrane region" description="Helical" evidence="5">
    <location>
        <begin position="314"/>
        <end position="339"/>
    </location>
</feature>
<dbReference type="PANTHER" id="PTHR18945">
    <property type="entry name" value="NEUROTRANSMITTER GATED ION CHANNEL"/>
    <property type="match status" value="1"/>
</dbReference>
<evidence type="ECO:0000313" key="9">
    <source>
        <dbReference type="EMBL" id="CAC5413736.1"/>
    </source>
</evidence>
<comment type="subcellular location">
    <subcellularLocation>
        <location evidence="1">Membrane</location>
        <topology evidence="1">Multi-pass membrane protein</topology>
    </subcellularLocation>
</comment>
<sequence>MNAVIPFLLLATAIKTVQPAYHYGMEQNLRSDLGIGTTYNKLVRPNEQVIVTVSLNVLTLNSLSISDQSMSLSGYLTMMWEDDRIEWESNVAYLKNIKAIYSNEESIWRPTLTIENSVKDISIVSDVNILMRLKPDGHIIWTPSGIYVTYCETDVTYYPFDTQSCDVIITTWGYTSEEIALNVSTEAVQMEYYKENGEWNYQGFLAFTTFYTRGGLFSPEITFRLTFKRRPMFHVLNSLVPMVLLAFLSSMVFKLPPDSGERIGYTLTVLLAYAVYLTIISDNMPSSSSSISVLSKYVYLTVISDNMPSSSSSISFLAIYLLFVLLMGVMSVIITIYVLDCHHKDEEFPVPKWLIRMSTCLAKFAGWKGNSCCSVRKVKPFGEFDSMTWKDIGESEFMPMSWSEPYAFSSTTPSVVYNKSGTQIIVKSIKLLKTILYTTHSCLVKGIVTQKWVET</sequence>
<dbReference type="CDD" id="cd19051">
    <property type="entry name" value="LGIC_TM_cation"/>
    <property type="match status" value="1"/>
</dbReference>
<evidence type="ECO:0000259" key="8">
    <source>
        <dbReference type="Pfam" id="PF02932"/>
    </source>
</evidence>
<feature type="domain" description="Neurotransmitter-gated ion-channel ligand-binding" evidence="7">
    <location>
        <begin position="37"/>
        <end position="231"/>
    </location>
</feature>
<evidence type="ECO:0000256" key="3">
    <source>
        <dbReference type="ARBA" id="ARBA00022989"/>
    </source>
</evidence>
<keyword evidence="4 5" id="KW-0472">Membrane</keyword>
<evidence type="ECO:0000256" key="5">
    <source>
        <dbReference type="SAM" id="Phobius"/>
    </source>
</evidence>
<dbReference type="Proteomes" id="UP000507470">
    <property type="component" value="Unassembled WGS sequence"/>
</dbReference>
<keyword evidence="3 5" id="KW-1133">Transmembrane helix</keyword>
<dbReference type="InterPro" id="IPR006029">
    <property type="entry name" value="Neurotrans-gated_channel_TM"/>
</dbReference>
<proteinExistence type="predicted"/>
<evidence type="ECO:0000256" key="1">
    <source>
        <dbReference type="ARBA" id="ARBA00004141"/>
    </source>
</evidence>
<dbReference type="InterPro" id="IPR006201">
    <property type="entry name" value="Neur_channel"/>
</dbReference>
<dbReference type="GO" id="GO:0005230">
    <property type="term" value="F:extracellular ligand-gated monoatomic ion channel activity"/>
    <property type="evidence" value="ECO:0007669"/>
    <property type="project" value="InterPro"/>
</dbReference>
<organism evidence="9 10">
    <name type="scientific">Mytilus coruscus</name>
    <name type="common">Sea mussel</name>
    <dbReference type="NCBI Taxonomy" id="42192"/>
    <lineage>
        <taxon>Eukaryota</taxon>
        <taxon>Metazoa</taxon>
        <taxon>Spiralia</taxon>
        <taxon>Lophotrochozoa</taxon>
        <taxon>Mollusca</taxon>
        <taxon>Bivalvia</taxon>
        <taxon>Autobranchia</taxon>
        <taxon>Pteriomorphia</taxon>
        <taxon>Mytilida</taxon>
        <taxon>Mytiloidea</taxon>
        <taxon>Mytilidae</taxon>
        <taxon>Mytilinae</taxon>
        <taxon>Mytilus</taxon>
    </lineage>
</organism>
<evidence type="ECO:0000256" key="6">
    <source>
        <dbReference type="SAM" id="SignalP"/>
    </source>
</evidence>
<dbReference type="InterPro" id="IPR038050">
    <property type="entry name" value="Neuro_actylchol_rec"/>
</dbReference>
<dbReference type="Gene3D" id="1.20.58.390">
    <property type="entry name" value="Neurotransmitter-gated ion-channel transmembrane domain"/>
    <property type="match status" value="2"/>
</dbReference>
<feature type="domain" description="Neurotransmitter-gated ion-channel transmembrane" evidence="8">
    <location>
        <begin position="239"/>
        <end position="302"/>
    </location>
</feature>
<keyword evidence="10" id="KW-1185">Reference proteome</keyword>
<dbReference type="GO" id="GO:0004888">
    <property type="term" value="F:transmembrane signaling receptor activity"/>
    <property type="evidence" value="ECO:0007669"/>
    <property type="project" value="InterPro"/>
</dbReference>
<dbReference type="InterPro" id="IPR036719">
    <property type="entry name" value="Neuro-gated_channel_TM_sf"/>
</dbReference>